<keyword evidence="16" id="KW-1185">Reference proteome</keyword>
<dbReference type="KEGG" id="tzo:THMIRHAT_20740"/>
<feature type="active site" evidence="12">
    <location>
        <position position="269"/>
    </location>
</feature>
<keyword evidence="9 11" id="KW-0378">Hydrolase</keyword>
<sequence>MKTIDTLLFPHLEPYSQHSLQVDSIHHLHLEECGNPQGIPVLFVHGGPGGGYGPIHRRYFDPSVYRIVLFDQRGCGRSRPHACLTNNTTPHLIEDIEKIRRHLNIEKWVLFGGSWGSTLSLLYAQTYPERVLGLILRGIFLCRDEDVNWFYQQGADRFFPDYWQDFIAPIPEAERTHMIKSYYQRLTGDNEIARMQAAEAWSIWEGRTSTLELDKDLVNHFGDPIHALAMARIECHYFVNHAFIEPNQILKNAQVLKKIPTTIVQGRYDMVCPINQAFALSQALPNANLVICDLSGHSAMERATTQALVKATQEFAELFDNA</sequence>
<evidence type="ECO:0000256" key="5">
    <source>
        <dbReference type="ARBA" id="ARBA00021843"/>
    </source>
</evidence>
<dbReference type="InterPro" id="IPR029058">
    <property type="entry name" value="AB_hydrolase_fold"/>
</dbReference>
<keyword evidence="8 11" id="KW-0645">Protease</keyword>
<evidence type="ECO:0000256" key="13">
    <source>
        <dbReference type="RuleBase" id="RU003421"/>
    </source>
</evidence>
<dbReference type="GO" id="GO:0006508">
    <property type="term" value="P:proteolysis"/>
    <property type="evidence" value="ECO:0007669"/>
    <property type="project" value="UniProtKB-KW"/>
</dbReference>
<dbReference type="PANTHER" id="PTHR43722">
    <property type="entry name" value="PROLINE IMINOPEPTIDASE"/>
    <property type="match status" value="1"/>
</dbReference>
<comment type="subcellular location">
    <subcellularLocation>
        <location evidence="2 11">Cytoplasm</location>
    </subcellularLocation>
</comment>
<dbReference type="InterPro" id="IPR005944">
    <property type="entry name" value="Pro_iminopeptidase"/>
</dbReference>
<evidence type="ECO:0000256" key="7">
    <source>
        <dbReference type="ARBA" id="ARBA00022490"/>
    </source>
</evidence>
<evidence type="ECO:0000256" key="2">
    <source>
        <dbReference type="ARBA" id="ARBA00004496"/>
    </source>
</evidence>
<evidence type="ECO:0000313" key="16">
    <source>
        <dbReference type="Proteomes" id="UP000501466"/>
    </source>
</evidence>
<reference evidence="16" key="1">
    <citation type="submission" date="2019-11" db="EMBL/GenBank/DDBJ databases">
        <title>Isolation and characterization of two novel species in the genus Thiomicrorhabdus.</title>
        <authorList>
            <person name="Mochizuki J."/>
            <person name="Kojima H."/>
            <person name="Fukui M."/>
        </authorList>
    </citation>
    <scope>NUCLEOTIDE SEQUENCE [LARGE SCALE GENOMIC DNA]</scope>
    <source>
        <strain evidence="16">AkT22</strain>
    </source>
</reference>
<feature type="active site" description="Nucleophile" evidence="12">
    <location>
        <position position="114"/>
    </location>
</feature>
<dbReference type="PIRSF" id="PIRSF006431">
    <property type="entry name" value="Pept_S33"/>
    <property type="match status" value="1"/>
</dbReference>
<organism evidence="15 16">
    <name type="scientific">Thiosulfativibrio zosterae</name>
    <dbReference type="NCBI Taxonomy" id="2675053"/>
    <lineage>
        <taxon>Bacteria</taxon>
        <taxon>Pseudomonadati</taxon>
        <taxon>Pseudomonadota</taxon>
        <taxon>Gammaproteobacteria</taxon>
        <taxon>Thiotrichales</taxon>
        <taxon>Piscirickettsiaceae</taxon>
        <taxon>Thiosulfativibrio</taxon>
    </lineage>
</organism>
<gene>
    <name evidence="15" type="ORF">THMIRHAT_20740</name>
</gene>
<evidence type="ECO:0000256" key="9">
    <source>
        <dbReference type="ARBA" id="ARBA00022801"/>
    </source>
</evidence>
<dbReference type="PRINTS" id="PR00793">
    <property type="entry name" value="PROAMNOPTASE"/>
</dbReference>
<keyword evidence="7 11" id="KW-0963">Cytoplasm</keyword>
<feature type="active site" description="Proton donor" evidence="12">
    <location>
        <position position="297"/>
    </location>
</feature>
<evidence type="ECO:0000256" key="4">
    <source>
        <dbReference type="ARBA" id="ARBA00012568"/>
    </source>
</evidence>
<comment type="similarity">
    <text evidence="3 11 13">Belongs to the peptidase S33 family.</text>
</comment>
<evidence type="ECO:0000256" key="1">
    <source>
        <dbReference type="ARBA" id="ARBA00001585"/>
    </source>
</evidence>
<dbReference type="NCBIfam" id="TIGR01249">
    <property type="entry name" value="pro_imino_pep_1"/>
    <property type="match status" value="1"/>
</dbReference>
<evidence type="ECO:0000256" key="3">
    <source>
        <dbReference type="ARBA" id="ARBA00010088"/>
    </source>
</evidence>
<dbReference type="Pfam" id="PF00561">
    <property type="entry name" value="Abhydrolase_1"/>
    <property type="match status" value="1"/>
</dbReference>
<dbReference type="PANTHER" id="PTHR43722:SF1">
    <property type="entry name" value="PROLINE IMINOPEPTIDASE"/>
    <property type="match status" value="1"/>
</dbReference>
<evidence type="ECO:0000256" key="8">
    <source>
        <dbReference type="ARBA" id="ARBA00022670"/>
    </source>
</evidence>
<dbReference type="InterPro" id="IPR000073">
    <property type="entry name" value="AB_hydrolase_1"/>
</dbReference>
<name>A0A6F8PQM3_9GAMM</name>
<dbReference type="EC" id="3.4.11.5" evidence="4 11"/>
<keyword evidence="6 11" id="KW-0031">Aminopeptidase</keyword>
<feature type="domain" description="AB hydrolase-1" evidence="14">
    <location>
        <begin position="40"/>
        <end position="300"/>
    </location>
</feature>
<proteinExistence type="inferred from homology"/>
<dbReference type="RefSeq" id="WP_173292054.1">
    <property type="nucleotide sequence ID" value="NZ_AP021888.1"/>
</dbReference>
<dbReference type="SUPFAM" id="SSF53474">
    <property type="entry name" value="alpha/beta-Hydrolases"/>
    <property type="match status" value="1"/>
</dbReference>
<evidence type="ECO:0000259" key="14">
    <source>
        <dbReference type="Pfam" id="PF00561"/>
    </source>
</evidence>
<dbReference type="EMBL" id="AP021888">
    <property type="protein sequence ID" value="BBP44328.1"/>
    <property type="molecule type" value="Genomic_DNA"/>
</dbReference>
<evidence type="ECO:0000313" key="15">
    <source>
        <dbReference type="EMBL" id="BBP44328.1"/>
    </source>
</evidence>
<evidence type="ECO:0000256" key="11">
    <source>
        <dbReference type="PIRNR" id="PIRNR006431"/>
    </source>
</evidence>
<dbReference type="InterPro" id="IPR002410">
    <property type="entry name" value="Peptidase_S33"/>
</dbReference>
<protein>
    <recommendedName>
        <fullName evidence="5 11">Proline iminopeptidase</fullName>
        <shortName evidence="11">PIP</shortName>
        <ecNumber evidence="4 11">3.4.11.5</ecNumber>
    </recommendedName>
    <alternativeName>
        <fullName evidence="10 11">Prolyl aminopeptidase</fullName>
    </alternativeName>
</protein>
<evidence type="ECO:0000256" key="12">
    <source>
        <dbReference type="PIRSR" id="PIRSR006431-1"/>
    </source>
</evidence>
<dbReference type="Proteomes" id="UP000501466">
    <property type="component" value="Chromosome"/>
</dbReference>
<dbReference type="Gene3D" id="3.40.50.1820">
    <property type="entry name" value="alpha/beta hydrolase"/>
    <property type="match status" value="1"/>
</dbReference>
<dbReference type="AlphaFoldDB" id="A0A6F8PQM3"/>
<dbReference type="PRINTS" id="PR00111">
    <property type="entry name" value="ABHYDROLASE"/>
</dbReference>
<accession>A0A6F8PQM3</accession>
<dbReference type="GO" id="GO:0004177">
    <property type="term" value="F:aminopeptidase activity"/>
    <property type="evidence" value="ECO:0007669"/>
    <property type="project" value="UniProtKB-UniRule"/>
</dbReference>
<evidence type="ECO:0000256" key="10">
    <source>
        <dbReference type="ARBA" id="ARBA00029605"/>
    </source>
</evidence>
<dbReference type="GO" id="GO:0005737">
    <property type="term" value="C:cytoplasm"/>
    <property type="evidence" value="ECO:0007669"/>
    <property type="project" value="UniProtKB-SubCell"/>
</dbReference>
<evidence type="ECO:0000256" key="6">
    <source>
        <dbReference type="ARBA" id="ARBA00022438"/>
    </source>
</evidence>
<comment type="catalytic activity">
    <reaction evidence="1 11 13">
        <text>Release of N-terminal proline from a peptide.</text>
        <dbReference type="EC" id="3.4.11.5"/>
    </reaction>
</comment>